<reference evidence="3" key="1">
    <citation type="journal article" date="2020" name="Appl. Environ. Microbiol.">
        <title>Diazotrophic Anaeromyxobacter Isolates from Soils.</title>
        <authorList>
            <person name="Masuda Y."/>
            <person name="Yamanaka H."/>
            <person name="Xu Z.X."/>
            <person name="Shiratori Y."/>
            <person name="Aono T."/>
            <person name="Amachi S."/>
            <person name="Senoo K."/>
            <person name="Itoh H."/>
        </authorList>
    </citation>
    <scope>NUCLEOTIDE SEQUENCE [LARGE SCALE GENOMIC DNA]</scope>
    <source>
        <strain evidence="3">R267</strain>
    </source>
</reference>
<dbReference type="RefSeq" id="WP_176064442.1">
    <property type="nucleotide sequence ID" value="NZ_BJTG01000003.1"/>
</dbReference>
<evidence type="ECO:0000313" key="3">
    <source>
        <dbReference type="Proteomes" id="UP000503640"/>
    </source>
</evidence>
<organism evidence="2 3">
    <name type="scientific">Anaeromyxobacter diazotrophicus</name>
    <dbReference type="NCBI Taxonomy" id="2590199"/>
    <lineage>
        <taxon>Bacteria</taxon>
        <taxon>Pseudomonadati</taxon>
        <taxon>Myxococcota</taxon>
        <taxon>Myxococcia</taxon>
        <taxon>Myxococcales</taxon>
        <taxon>Cystobacterineae</taxon>
        <taxon>Anaeromyxobacteraceae</taxon>
        <taxon>Anaeromyxobacter</taxon>
    </lineage>
</organism>
<sequence length="81" mass="8739">MNEPNGGGGKKPLAVYTIVERAGKQYWVKIGAAFTNRDGSINLHLDALPVGSNRLQVREQRVWDDARPANGAAAEPAEARP</sequence>
<accession>A0A7I9VKQ1</accession>
<dbReference type="AlphaFoldDB" id="A0A7I9VKQ1"/>
<protein>
    <submittedName>
        <fullName evidence="2">Uncharacterized protein</fullName>
    </submittedName>
</protein>
<feature type="region of interest" description="Disordered" evidence="1">
    <location>
        <begin position="62"/>
        <end position="81"/>
    </location>
</feature>
<name>A0A7I9VKQ1_9BACT</name>
<keyword evidence="3" id="KW-1185">Reference proteome</keyword>
<evidence type="ECO:0000256" key="1">
    <source>
        <dbReference type="SAM" id="MobiDB-lite"/>
    </source>
</evidence>
<comment type="caution">
    <text evidence="2">The sequence shown here is derived from an EMBL/GenBank/DDBJ whole genome shotgun (WGS) entry which is preliminary data.</text>
</comment>
<gene>
    <name evidence="2" type="ORF">AMYX_17240</name>
</gene>
<evidence type="ECO:0000313" key="2">
    <source>
        <dbReference type="EMBL" id="GEJ56983.1"/>
    </source>
</evidence>
<dbReference type="EMBL" id="BJTG01000003">
    <property type="protein sequence ID" value="GEJ56983.1"/>
    <property type="molecule type" value="Genomic_DNA"/>
</dbReference>
<dbReference type="Proteomes" id="UP000503640">
    <property type="component" value="Unassembled WGS sequence"/>
</dbReference>
<proteinExistence type="predicted"/>
<feature type="compositionally biased region" description="Low complexity" evidence="1">
    <location>
        <begin position="68"/>
        <end position="81"/>
    </location>
</feature>